<feature type="domain" description="RING-type" evidence="8">
    <location>
        <begin position="77"/>
        <end position="134"/>
    </location>
</feature>
<dbReference type="Pfam" id="PF12678">
    <property type="entry name" value="zf-rbx1"/>
    <property type="match status" value="1"/>
</dbReference>
<keyword evidence="5" id="KW-0862">Zinc</keyword>
<protein>
    <recommendedName>
        <fullName evidence="8">RING-type domain-containing protein</fullName>
    </recommendedName>
</protein>
<gene>
    <name evidence="9" type="ORF">Scep_000008</name>
</gene>
<evidence type="ECO:0000256" key="4">
    <source>
        <dbReference type="ARBA" id="ARBA00022786"/>
    </source>
</evidence>
<dbReference type="InterPro" id="IPR013083">
    <property type="entry name" value="Znf_RING/FYVE/PHD"/>
</dbReference>
<keyword evidence="3 6" id="KW-0863">Zinc-finger</keyword>
<dbReference type="EMBL" id="JBBNAG010000001">
    <property type="protein sequence ID" value="KAK9164817.1"/>
    <property type="molecule type" value="Genomic_DNA"/>
</dbReference>
<dbReference type="SUPFAM" id="SSF57850">
    <property type="entry name" value="RING/U-box"/>
    <property type="match status" value="1"/>
</dbReference>
<evidence type="ECO:0000313" key="10">
    <source>
        <dbReference type="Proteomes" id="UP001419268"/>
    </source>
</evidence>
<evidence type="ECO:0000256" key="3">
    <source>
        <dbReference type="ARBA" id="ARBA00022771"/>
    </source>
</evidence>
<keyword evidence="2" id="KW-0479">Metal-binding</keyword>
<dbReference type="PROSITE" id="PS50089">
    <property type="entry name" value="ZF_RING_2"/>
    <property type="match status" value="1"/>
</dbReference>
<evidence type="ECO:0000256" key="5">
    <source>
        <dbReference type="ARBA" id="ARBA00022833"/>
    </source>
</evidence>
<dbReference type="PANTHER" id="PTHR45676">
    <property type="entry name" value="RING-H2 FINGER PROTEIN ATL51-RELATED"/>
    <property type="match status" value="1"/>
</dbReference>
<accession>A0AAP0L587</accession>
<feature type="transmembrane region" description="Helical" evidence="7">
    <location>
        <begin position="12"/>
        <end position="30"/>
    </location>
</feature>
<dbReference type="GO" id="GO:0016567">
    <property type="term" value="P:protein ubiquitination"/>
    <property type="evidence" value="ECO:0007669"/>
    <property type="project" value="TreeGrafter"/>
</dbReference>
<proteinExistence type="predicted"/>
<dbReference type="GO" id="GO:0008270">
    <property type="term" value="F:zinc ion binding"/>
    <property type="evidence" value="ECO:0007669"/>
    <property type="project" value="UniProtKB-KW"/>
</dbReference>
<keyword evidence="7" id="KW-0472">Membrane</keyword>
<keyword evidence="7" id="KW-1133">Transmembrane helix</keyword>
<evidence type="ECO:0000256" key="2">
    <source>
        <dbReference type="ARBA" id="ARBA00022723"/>
    </source>
</evidence>
<dbReference type="Proteomes" id="UP001419268">
    <property type="component" value="Unassembled WGS sequence"/>
</dbReference>
<dbReference type="Gene3D" id="3.30.40.10">
    <property type="entry name" value="Zinc/RING finger domain, C3HC4 (zinc finger)"/>
    <property type="match status" value="1"/>
</dbReference>
<keyword evidence="4" id="KW-0833">Ubl conjugation pathway</keyword>
<evidence type="ECO:0000259" key="8">
    <source>
        <dbReference type="PROSITE" id="PS50089"/>
    </source>
</evidence>
<keyword evidence="10" id="KW-1185">Reference proteome</keyword>
<dbReference type="InterPro" id="IPR001841">
    <property type="entry name" value="Znf_RING"/>
</dbReference>
<name>A0AAP0L587_9MAGN</name>
<reference evidence="9 10" key="1">
    <citation type="submission" date="2024-01" db="EMBL/GenBank/DDBJ databases">
        <title>Genome assemblies of Stephania.</title>
        <authorList>
            <person name="Yang L."/>
        </authorList>
    </citation>
    <scope>NUCLEOTIDE SEQUENCE [LARGE SCALE GENOMIC DNA]</scope>
    <source>
        <strain evidence="9">JXDWG</strain>
        <tissue evidence="9">Leaf</tissue>
    </source>
</reference>
<comment type="caution">
    <text evidence="9">The sequence shown here is derived from an EMBL/GenBank/DDBJ whole genome shotgun (WGS) entry which is preliminary data.</text>
</comment>
<evidence type="ECO:0000256" key="6">
    <source>
        <dbReference type="PROSITE-ProRule" id="PRU00175"/>
    </source>
</evidence>
<dbReference type="InterPro" id="IPR024766">
    <property type="entry name" value="Znf_RING_H2"/>
</dbReference>
<dbReference type="AlphaFoldDB" id="A0AAP0L587"/>
<organism evidence="9 10">
    <name type="scientific">Stephania cephalantha</name>
    <dbReference type="NCBI Taxonomy" id="152367"/>
    <lineage>
        <taxon>Eukaryota</taxon>
        <taxon>Viridiplantae</taxon>
        <taxon>Streptophyta</taxon>
        <taxon>Embryophyta</taxon>
        <taxon>Tracheophyta</taxon>
        <taxon>Spermatophyta</taxon>
        <taxon>Magnoliopsida</taxon>
        <taxon>Ranunculales</taxon>
        <taxon>Menispermaceae</taxon>
        <taxon>Menispermoideae</taxon>
        <taxon>Cissampelideae</taxon>
        <taxon>Stephania</taxon>
    </lineage>
</organism>
<dbReference type="PANTHER" id="PTHR45676:SF159">
    <property type="entry name" value="RING-H2 FINGER PROTEIN ATL51"/>
    <property type="match status" value="1"/>
</dbReference>
<dbReference type="SMART" id="SM00184">
    <property type="entry name" value="RING"/>
    <property type="match status" value="1"/>
</dbReference>
<sequence>MLCLVFNHQSRLYVATIIFYTCVWVPFVQIKQALLNMIGLVTGAFQPHHQGHPLIIGVVSYHHHQHDQIGVNVGESCSICLAELLSSTRADDDDDDDEAVVPSLNQLSGCGHVFHTECIQSWLDRNRFSCPLCRSPIP</sequence>
<keyword evidence="7" id="KW-0812">Transmembrane</keyword>
<evidence type="ECO:0000256" key="1">
    <source>
        <dbReference type="ARBA" id="ARBA00004906"/>
    </source>
</evidence>
<evidence type="ECO:0000313" key="9">
    <source>
        <dbReference type="EMBL" id="KAK9164817.1"/>
    </source>
</evidence>
<evidence type="ECO:0000256" key="7">
    <source>
        <dbReference type="SAM" id="Phobius"/>
    </source>
</evidence>
<comment type="pathway">
    <text evidence="1">Protein modification; protein ubiquitination.</text>
</comment>